<evidence type="ECO:0000256" key="3">
    <source>
        <dbReference type="ARBA" id="ARBA00009337"/>
    </source>
</evidence>
<evidence type="ECO:0000256" key="4">
    <source>
        <dbReference type="ARBA" id="ARBA00020585"/>
    </source>
</evidence>
<comment type="subcellular location">
    <subcellularLocation>
        <location evidence="1">Cell inner membrane</location>
        <topology evidence="1">Multi-pass membrane protein</topology>
    </subcellularLocation>
</comment>
<feature type="transmembrane region" description="Helical" evidence="12">
    <location>
        <begin position="386"/>
        <end position="411"/>
    </location>
</feature>
<name>A0A2T6KJX1_9RHOB</name>
<evidence type="ECO:0000256" key="10">
    <source>
        <dbReference type="ARBA" id="ARBA00022989"/>
    </source>
</evidence>
<feature type="domain" description="Glycosyltransferase 2-like" evidence="13">
    <location>
        <begin position="221"/>
        <end position="410"/>
    </location>
</feature>
<evidence type="ECO:0000256" key="8">
    <source>
        <dbReference type="ARBA" id="ARBA00022679"/>
    </source>
</evidence>
<dbReference type="Proteomes" id="UP000244523">
    <property type="component" value="Unassembled WGS sequence"/>
</dbReference>
<feature type="transmembrane region" description="Helical" evidence="12">
    <location>
        <begin position="42"/>
        <end position="67"/>
    </location>
</feature>
<dbReference type="PANTHER" id="PTHR43867:SF5">
    <property type="entry name" value="GLUCANS BIOSYNTHESIS GLUCOSYLTRANSFERASE H"/>
    <property type="match status" value="1"/>
</dbReference>
<evidence type="ECO:0000256" key="11">
    <source>
        <dbReference type="ARBA" id="ARBA00023136"/>
    </source>
</evidence>
<dbReference type="OrthoDB" id="9775281at2"/>
<proteinExistence type="inferred from homology"/>
<organism evidence="14 15">
    <name type="scientific">Yoonia sediminilitoris</name>
    <dbReference type="NCBI Taxonomy" id="1286148"/>
    <lineage>
        <taxon>Bacteria</taxon>
        <taxon>Pseudomonadati</taxon>
        <taxon>Pseudomonadota</taxon>
        <taxon>Alphaproteobacteria</taxon>
        <taxon>Rhodobacterales</taxon>
        <taxon>Paracoccaceae</taxon>
        <taxon>Yoonia</taxon>
    </lineage>
</organism>
<dbReference type="Pfam" id="PF13632">
    <property type="entry name" value="Glyco_trans_2_3"/>
    <property type="match status" value="1"/>
</dbReference>
<keyword evidence="15" id="KW-1185">Reference proteome</keyword>
<evidence type="ECO:0000313" key="14">
    <source>
        <dbReference type="EMBL" id="PUB16253.1"/>
    </source>
</evidence>
<comment type="pathway">
    <text evidence="2">Glycan metabolism; osmoregulated periplasmic glucan (OPG) biosynthesis.</text>
</comment>
<evidence type="ECO:0000256" key="7">
    <source>
        <dbReference type="ARBA" id="ARBA00022676"/>
    </source>
</evidence>
<comment type="caution">
    <text evidence="14">The sequence shown here is derived from an EMBL/GenBank/DDBJ whole genome shotgun (WGS) entry which is preliminary data.</text>
</comment>
<feature type="transmembrane region" description="Helical" evidence="12">
    <location>
        <begin position="474"/>
        <end position="495"/>
    </location>
</feature>
<accession>A0A2T6KJX1</accession>
<dbReference type="InterPro" id="IPR029044">
    <property type="entry name" value="Nucleotide-diphossugar_trans"/>
</dbReference>
<keyword evidence="10 12" id="KW-1133">Transmembrane helix</keyword>
<evidence type="ECO:0000256" key="9">
    <source>
        <dbReference type="ARBA" id="ARBA00022692"/>
    </source>
</evidence>
<evidence type="ECO:0000313" key="15">
    <source>
        <dbReference type="Proteomes" id="UP000244523"/>
    </source>
</evidence>
<dbReference type="NCBIfam" id="NF003962">
    <property type="entry name" value="PRK05454.2-5"/>
    <property type="match status" value="1"/>
</dbReference>
<evidence type="ECO:0000256" key="12">
    <source>
        <dbReference type="SAM" id="Phobius"/>
    </source>
</evidence>
<dbReference type="EMBL" id="QBUD01000003">
    <property type="protein sequence ID" value="PUB16253.1"/>
    <property type="molecule type" value="Genomic_DNA"/>
</dbReference>
<evidence type="ECO:0000256" key="2">
    <source>
        <dbReference type="ARBA" id="ARBA00005001"/>
    </source>
</evidence>
<evidence type="ECO:0000256" key="6">
    <source>
        <dbReference type="ARBA" id="ARBA00022519"/>
    </source>
</evidence>
<dbReference type="GO" id="GO:0005886">
    <property type="term" value="C:plasma membrane"/>
    <property type="evidence" value="ECO:0007669"/>
    <property type="project" value="UniProtKB-SubCell"/>
</dbReference>
<evidence type="ECO:0000256" key="1">
    <source>
        <dbReference type="ARBA" id="ARBA00004429"/>
    </source>
</evidence>
<reference evidence="14 15" key="1">
    <citation type="submission" date="2018-04" db="EMBL/GenBank/DDBJ databases">
        <title>Genomic Encyclopedia of Archaeal and Bacterial Type Strains, Phase II (KMG-II): from individual species to whole genera.</title>
        <authorList>
            <person name="Goeker M."/>
        </authorList>
    </citation>
    <scope>NUCLEOTIDE SEQUENCE [LARGE SCALE GENOMIC DNA]</scope>
    <source>
        <strain evidence="14 15">DSM 29955</strain>
    </source>
</reference>
<feature type="transmembrane region" description="Helical" evidence="12">
    <location>
        <begin position="441"/>
        <end position="462"/>
    </location>
</feature>
<dbReference type="NCBIfam" id="NF003958">
    <property type="entry name" value="PRK05454.2-1"/>
    <property type="match status" value="1"/>
</dbReference>
<evidence type="ECO:0000259" key="13">
    <source>
        <dbReference type="Pfam" id="PF13632"/>
    </source>
</evidence>
<feature type="transmembrane region" description="Helical" evidence="12">
    <location>
        <begin position="539"/>
        <end position="572"/>
    </location>
</feature>
<dbReference type="InterPro" id="IPR001173">
    <property type="entry name" value="Glyco_trans_2-like"/>
</dbReference>
<comment type="similarity">
    <text evidence="3">Belongs to the glycosyltransferase 2 family. OpgH subfamily.</text>
</comment>
<dbReference type="GO" id="GO:0016758">
    <property type="term" value="F:hexosyltransferase activity"/>
    <property type="evidence" value="ECO:0007669"/>
    <property type="project" value="TreeGrafter"/>
</dbReference>
<keyword evidence="5" id="KW-1003">Cell membrane</keyword>
<evidence type="ECO:0000256" key="5">
    <source>
        <dbReference type="ARBA" id="ARBA00022475"/>
    </source>
</evidence>
<feature type="transmembrane region" description="Helical" evidence="12">
    <location>
        <begin position="79"/>
        <end position="106"/>
    </location>
</feature>
<dbReference type="PANTHER" id="PTHR43867">
    <property type="entry name" value="CELLULOSE SYNTHASE CATALYTIC SUBUNIT A [UDP-FORMING]"/>
    <property type="match status" value="1"/>
</dbReference>
<keyword evidence="8 14" id="KW-0808">Transferase</keyword>
<dbReference type="Gene3D" id="3.90.550.10">
    <property type="entry name" value="Spore Coat Polysaccharide Biosynthesis Protein SpsA, Chain A"/>
    <property type="match status" value="1"/>
</dbReference>
<keyword evidence="9 12" id="KW-0812">Transmembrane</keyword>
<keyword evidence="6" id="KW-0997">Cell inner membrane</keyword>
<dbReference type="SUPFAM" id="SSF53448">
    <property type="entry name" value="Nucleotide-diphospho-sugar transferases"/>
    <property type="match status" value="1"/>
</dbReference>
<gene>
    <name evidence="14" type="ORF">C8N45_103107</name>
</gene>
<protein>
    <recommendedName>
        <fullName evidence="4">Glucans biosynthesis glucosyltransferase H</fullName>
    </recommendedName>
</protein>
<dbReference type="InterPro" id="IPR050321">
    <property type="entry name" value="Glycosyltr_2/OpgH_subfam"/>
</dbReference>
<dbReference type="AlphaFoldDB" id="A0A2T6KJX1"/>
<dbReference type="RefSeq" id="WP_108385866.1">
    <property type="nucleotide sequence ID" value="NZ_QBUD01000003.1"/>
</dbReference>
<keyword evidence="7" id="KW-0328">Glycosyltransferase</keyword>
<keyword evidence="11 12" id="KW-0472">Membrane</keyword>
<sequence length="623" mass="68245">MDGVKPPDMMPPQVPLARPIQALNKPHKDQTAPGSVDRTTTFWWRIFAFLPAFAVTTAVVTMIVNWFAMAGLYPVEIAIIALITVTFFWVALSVSTSVVGVSSLFLGKGRTPKAHDPAPQKVALLVPVYNEVPTDVFGNAAAMMRTLIERDGGHDFSLFILSDTRGDAAAALEERAFLNLQARLPLGAHIYYRRRIENTDRKVGNLADWVERWGGAYDAMLVLDADSLMSGEAILAMTDALAEDPAAGLIQSFPTIFGARTVFARLQQFSNRVYGAPLAEGLSRWTDQDGNYWGHNAIIRTRAFAACAGLPKSGKGELILSHDFVEASLLRRAGWAVRFLPGVQGSYEEVPATLIDYVLRDRRWCQGNLQHLGLLRARGFHALSRFHLISGAMGYLMSPAWFTLLIIWALVGNGDEANVVKYFSGYNSQVNWPTMSTGNSMAILGFMYAMLIAPKILGAGVIHKSGLRLRDMGGIWQFLTSMSLEIALSIAYAPVLMVQQTKAVVAKCIGRKVGWNPQNRQGGHYSLAVMAKFHAVETFLGACALFGMAAGLMSLWLLPIALSLAFAVPLSWLSGVDLSKRRWSARHMGTPEIINAPPIIRRAMAERRRAAATLEAQARIAAE</sequence>